<gene>
    <name evidence="1" type="ordered locus">AZC_0099</name>
</gene>
<reference evidence="1 2" key="5">
    <citation type="journal article" date="2010" name="Appl. Environ. Microbiol.">
        <title>phrR-like gene praR of Azorhizobium caulinodans ORS571 is essential for symbiosis with Sesbania rostrata and is involved in expression of reb genes.</title>
        <authorList>
            <person name="Akiba N."/>
            <person name="Aono T."/>
            <person name="Toyazaki H."/>
            <person name="Sato S."/>
            <person name="Oyaizu H."/>
        </authorList>
    </citation>
    <scope>NUCLEOTIDE SEQUENCE [LARGE SCALE GENOMIC DNA]</scope>
    <source>
        <strain evidence="2">ATCC 43989 / DSM 5975 / JCM 20966 / LMG 6465 / NBRC 14845 / NCIMB 13405 / ORS 571</strain>
    </source>
</reference>
<dbReference type="EMBL" id="AP009384">
    <property type="protein sequence ID" value="BAF86097.1"/>
    <property type="molecule type" value="Genomic_DNA"/>
</dbReference>
<dbReference type="STRING" id="438753.AZC_0099"/>
<dbReference type="KEGG" id="azc:AZC_0099"/>
<sequence length="348" mass="36948">MHPPRLTCLPAQGGCARLGLVKPGAAWHLTGAPGRSLRRGTGSPLPPRRGDGFMNDVAPPRSALPLLSGFSEIAGNYDLILCDVWGVIHNGVSAFPAACHALEQVRATGASVFLVSNAPRPNAFVMAMLDGMGVPRTSYDGIVTSGDVTRSVLADRPGARMFHLGPARDLGTYEGLDLVHTPLGEAELVVCTGLLNDDVETPDDYRPMLEQMRARDLAFVCANPDIVVERGDRLIYCAGAIAQLYDELGGSSLYCGKPHPPIYAEALKRTLTVRDSVPVPSRILAIGDALRTDVTGAAGAGFDSLFISSGIHAIELRSEHGAPPDMELVEQLFAAGPRPNAVMPRLSW</sequence>
<accession>A8IGK1</accession>
<dbReference type="Gene3D" id="3.40.50.1000">
    <property type="entry name" value="HAD superfamily/HAD-like"/>
    <property type="match status" value="2"/>
</dbReference>
<dbReference type="Pfam" id="PF13242">
    <property type="entry name" value="Hydrolase_like"/>
    <property type="match status" value="1"/>
</dbReference>
<dbReference type="PANTHER" id="PTHR19288">
    <property type="entry name" value="4-NITROPHENYLPHOSPHATASE-RELATED"/>
    <property type="match status" value="1"/>
</dbReference>
<reference evidence="1 2" key="1">
    <citation type="journal article" date="2007" name="Appl. Environ. Microbiol.">
        <title>Rhizobial factors required for stem nodule maturation and maintenance in Sesbania rostrata-Azorhizobium caulinodans ORS571 symbiosis.</title>
        <authorList>
            <person name="Suzuki S."/>
            <person name="Aono T."/>
            <person name="Lee KB."/>
            <person name="Suzuki T."/>
            <person name="Liu CT."/>
            <person name="Miwa H."/>
            <person name="Wakao S."/>
            <person name="Iki T."/>
            <person name="Oyaizu H."/>
        </authorList>
    </citation>
    <scope>NUCLEOTIDE SEQUENCE [LARGE SCALE GENOMIC DNA]</scope>
    <source>
        <strain evidence="2">ATCC 43989 / DSM 5975 / JCM 20966 / LMG 6465 / NBRC 14845 / NCIMB 13405 / ORS 571</strain>
    </source>
</reference>
<dbReference type="AlphaFoldDB" id="A8IGK1"/>
<dbReference type="InterPro" id="IPR036412">
    <property type="entry name" value="HAD-like_sf"/>
</dbReference>
<keyword evidence="1" id="KW-0378">Hydrolase</keyword>
<protein>
    <submittedName>
        <fullName evidence="1">Putative HAD-superfamily hydrolase</fullName>
    </submittedName>
</protein>
<reference evidence="1 2" key="6">
    <citation type="journal article" date="2011" name="Appl. Environ. Microbiol.">
        <title>Involvement of the azorhizobial chromosome partition gene (parA) in the onset of bacteroid differentiation during Sesbania rostrata stem nodule development.</title>
        <authorList>
            <person name="Liu CT."/>
            <person name="Lee KB."/>
            <person name="Wang YS."/>
            <person name="Peng MH."/>
            <person name="Lee KT."/>
            <person name="Suzuki S."/>
            <person name="Suzuki T."/>
            <person name="Oyaizu H."/>
        </authorList>
    </citation>
    <scope>NUCLEOTIDE SEQUENCE [LARGE SCALE GENOMIC DNA]</scope>
    <source>
        <strain evidence="2">ATCC 43989 / DSM 5975 / JCM 20966 / LMG 6465 / NBRC 14845 / NCIMB 13405 / ORS 571</strain>
    </source>
</reference>
<keyword evidence="2" id="KW-1185">Reference proteome</keyword>
<name>A8IGK1_AZOC5</name>
<reference evidence="2" key="2">
    <citation type="submission" date="2007-04" db="EMBL/GenBank/DDBJ databases">
        <title>Complete genome sequence of the nitrogen-fixing bacterium Azorhizobium caulinodans ORS571.</title>
        <authorList>
            <person name="Lee K.B."/>
            <person name="Backer P.D."/>
            <person name="Aono T."/>
            <person name="Liu C.T."/>
            <person name="Suzuki S."/>
            <person name="Suzuki T."/>
            <person name="Kaneko T."/>
            <person name="Yamada M."/>
            <person name="Tabata S."/>
            <person name="Kupfer D.M."/>
            <person name="Najar F.Z."/>
            <person name="Wiley G.B."/>
            <person name="Roe B."/>
            <person name="Binnewies T."/>
            <person name="Ussery D."/>
            <person name="Vereecke D."/>
            <person name="Gevers D."/>
            <person name="Holsters M."/>
            <person name="Oyaizu H."/>
        </authorList>
    </citation>
    <scope>NUCLEOTIDE SEQUENCE [LARGE SCALE GENOMIC DNA]</scope>
    <source>
        <strain evidence="2">ATCC 43989 / DSM 5975 / JCM 20966 / LMG 6465 / NBRC 14845 / NCIMB 13405 / ORS 571</strain>
    </source>
</reference>
<dbReference type="PANTHER" id="PTHR19288:SF90">
    <property type="entry name" value="OS08G0542600 PROTEIN"/>
    <property type="match status" value="1"/>
</dbReference>
<dbReference type="InterPro" id="IPR006357">
    <property type="entry name" value="HAD-SF_hydro_IIA"/>
</dbReference>
<dbReference type="Pfam" id="PF13344">
    <property type="entry name" value="Hydrolase_6"/>
    <property type="match status" value="1"/>
</dbReference>
<dbReference type="GO" id="GO:0016791">
    <property type="term" value="F:phosphatase activity"/>
    <property type="evidence" value="ECO:0007669"/>
    <property type="project" value="TreeGrafter"/>
</dbReference>
<dbReference type="InterPro" id="IPR023214">
    <property type="entry name" value="HAD_sf"/>
</dbReference>
<dbReference type="NCBIfam" id="TIGR01460">
    <property type="entry name" value="HAD-SF-IIA"/>
    <property type="match status" value="1"/>
</dbReference>
<evidence type="ECO:0000313" key="1">
    <source>
        <dbReference type="EMBL" id="BAF86097.1"/>
    </source>
</evidence>
<organism evidence="1 2">
    <name type="scientific">Azorhizobium caulinodans (strain ATCC 43989 / DSM 5975 / JCM 20966 / LMG 6465 / NBRC 14845 / NCIMB 13405 / ORS 571)</name>
    <dbReference type="NCBI Taxonomy" id="438753"/>
    <lineage>
        <taxon>Bacteria</taxon>
        <taxon>Pseudomonadati</taxon>
        <taxon>Pseudomonadota</taxon>
        <taxon>Alphaproteobacteria</taxon>
        <taxon>Hyphomicrobiales</taxon>
        <taxon>Xanthobacteraceae</taxon>
        <taxon>Azorhizobium</taxon>
    </lineage>
</organism>
<dbReference type="Proteomes" id="UP000000270">
    <property type="component" value="Chromosome"/>
</dbReference>
<dbReference type="InterPro" id="IPR006356">
    <property type="entry name" value="HAD-SF_hydro_IIA_hyp3"/>
</dbReference>
<dbReference type="NCBIfam" id="TIGR01459">
    <property type="entry name" value="HAD-SF-IIA-hyp4"/>
    <property type="match status" value="1"/>
</dbReference>
<proteinExistence type="predicted"/>
<dbReference type="GO" id="GO:0005737">
    <property type="term" value="C:cytoplasm"/>
    <property type="evidence" value="ECO:0007669"/>
    <property type="project" value="TreeGrafter"/>
</dbReference>
<evidence type="ECO:0000313" key="2">
    <source>
        <dbReference type="Proteomes" id="UP000000270"/>
    </source>
</evidence>
<dbReference type="eggNOG" id="COG0647">
    <property type="taxonomic scope" value="Bacteria"/>
</dbReference>
<reference evidence="1 2" key="3">
    <citation type="journal article" date="2008" name="BMC Genomics">
        <title>The genome of the versatile nitrogen fixer Azorhizobium caulinodans ORS571.</title>
        <authorList>
            <person name="Lee KB."/>
            <person name="Backer P.D."/>
            <person name="Aono T."/>
            <person name="Liu CT."/>
            <person name="Suzuki S."/>
            <person name="Suzuki T."/>
            <person name="Kaneko T."/>
            <person name="Yamada M."/>
            <person name="Tabata S."/>
            <person name="Kupfer D.M."/>
            <person name="Najar F.Z."/>
            <person name="Wiley G.B."/>
            <person name="Roe B."/>
            <person name="Binnewies T.T."/>
            <person name="Ussery D.W."/>
            <person name="D'Haeze W."/>
            <person name="Herder J.D."/>
            <person name="Gevers D."/>
            <person name="Vereecke D."/>
            <person name="Holsters M."/>
            <person name="Oyaizu H."/>
        </authorList>
    </citation>
    <scope>NUCLEOTIDE SEQUENCE [LARGE SCALE GENOMIC DNA]</scope>
    <source>
        <strain evidence="2">ATCC 43989 / DSM 5975 / JCM 20966 / LMG 6465 / NBRC 14845 / NCIMB 13405 / ORS 571</strain>
    </source>
</reference>
<dbReference type="CDD" id="cd07525">
    <property type="entry name" value="HAD_like"/>
    <property type="match status" value="1"/>
</dbReference>
<reference evidence="1 2" key="4">
    <citation type="journal article" date="2009" name="Appl. Environ. Microbiol.">
        <title>Comparative genome-wide transcriptional profiling of Azorhizobium caulinodans ORS571 grown under free-living and symbiotic conditions.</title>
        <authorList>
            <person name="Tsukada S."/>
            <person name="Aono T."/>
            <person name="Akiba N."/>
            <person name="Lee KB."/>
            <person name="Liu CT."/>
            <person name="Toyazaki H."/>
            <person name="Oyaizu H."/>
        </authorList>
    </citation>
    <scope>NUCLEOTIDE SEQUENCE [LARGE SCALE GENOMIC DNA]</scope>
    <source>
        <strain evidence="2">ATCC 43989 / DSM 5975 / JCM 20966 / LMG 6465 / NBRC 14845 / NCIMB 13405 / ORS 571</strain>
    </source>
</reference>
<dbReference type="SUPFAM" id="SSF56784">
    <property type="entry name" value="HAD-like"/>
    <property type="match status" value="1"/>
</dbReference>
<dbReference type="HOGENOM" id="CLU_043473_2_0_5"/>